<keyword evidence="2" id="KW-1185">Reference proteome</keyword>
<comment type="caution">
    <text evidence="1">The sequence shown here is derived from an EMBL/GenBank/DDBJ whole genome shotgun (WGS) entry which is preliminary data.</text>
</comment>
<dbReference type="EMBL" id="CAUM01000139">
    <property type="protein sequence ID" value="CCV08039.1"/>
    <property type="molecule type" value="Genomic_DNA"/>
</dbReference>
<proteinExistence type="predicted"/>
<dbReference type="AlphaFoldDB" id="M5ESW7"/>
<reference evidence="1 2" key="1">
    <citation type="submission" date="2013-02" db="EMBL/GenBank/DDBJ databases">
        <authorList>
            <person name="Genoscope - CEA"/>
        </authorList>
    </citation>
    <scope>NUCLEOTIDE SEQUENCE [LARGE SCALE GENOMIC DNA]</scope>
    <source>
        <strain evidence="1 2">STM 2683</strain>
    </source>
</reference>
<sequence>MLQSSEFEGLSERRTTPDTEIEVGLDMVDVAQHQCAGAFGAAIFKRFQDLHMLAMAATRDAGTAVKRDHQRRTRHQFLHEALEDYVSRDRRQQQVKITRRLDLRSSRARAAFGNEAPFFFKLGFEGSDMRRRHAPGCGDRDAGLDEPARGKNLPRFLRRRIGDERAAIALGPHQSLEGKHLQCRARHGAADVEQGADLAFGQFGPRRQPAVDDGVAQLVADRLGAILVGTVGSRECLVGNIHGGKVPNPSSLNRVVWTRAKVNAMSEKIAYDFYRHRLQSPIICALHKGAASAGSRSER</sequence>
<evidence type="ECO:0000313" key="1">
    <source>
        <dbReference type="EMBL" id="CCV08039.1"/>
    </source>
</evidence>
<accession>M5ESW7</accession>
<protein>
    <submittedName>
        <fullName evidence="1">Uncharacterized protein</fullName>
    </submittedName>
</protein>
<dbReference type="Proteomes" id="UP000012062">
    <property type="component" value="Unassembled WGS sequence"/>
</dbReference>
<organism evidence="1 2">
    <name type="scientific">Mesorhizobium metallidurans STM 2683</name>
    <dbReference type="NCBI Taxonomy" id="1297569"/>
    <lineage>
        <taxon>Bacteria</taxon>
        <taxon>Pseudomonadati</taxon>
        <taxon>Pseudomonadota</taxon>
        <taxon>Alphaproteobacteria</taxon>
        <taxon>Hyphomicrobiales</taxon>
        <taxon>Phyllobacteriaceae</taxon>
        <taxon>Mesorhizobium</taxon>
    </lineage>
</organism>
<name>M5ESW7_9HYPH</name>
<gene>
    <name evidence="1" type="ORF">MESS2_70011</name>
</gene>
<evidence type="ECO:0000313" key="2">
    <source>
        <dbReference type="Proteomes" id="UP000012062"/>
    </source>
</evidence>